<feature type="non-terminal residue" evidence="12">
    <location>
        <position position="1"/>
    </location>
</feature>
<comment type="subcellular location">
    <subcellularLocation>
        <location evidence="1">Membrane</location>
        <topology evidence="1">Multi-pass membrane protein</topology>
    </subcellularLocation>
</comment>
<reference evidence="12 13" key="1">
    <citation type="submission" date="2024-11" db="EMBL/GenBank/DDBJ databases">
        <title>Chromosome-level genome assembly of the freshwater bivalve Anodonta woodiana.</title>
        <authorList>
            <person name="Chen X."/>
        </authorList>
    </citation>
    <scope>NUCLEOTIDE SEQUENCE [LARGE SCALE GENOMIC DNA]</scope>
    <source>
        <strain evidence="12">MN2024</strain>
        <tissue evidence="12">Gills</tissue>
    </source>
</reference>
<evidence type="ECO:0000313" key="13">
    <source>
        <dbReference type="Proteomes" id="UP001634394"/>
    </source>
</evidence>
<dbReference type="PANTHER" id="PTHR24240">
    <property type="entry name" value="OPSIN"/>
    <property type="match status" value="1"/>
</dbReference>
<proteinExistence type="predicted"/>
<keyword evidence="4" id="KW-0297">G-protein coupled receptor</keyword>
<keyword evidence="5 10" id="KW-0472">Membrane</keyword>
<dbReference type="Proteomes" id="UP001634394">
    <property type="component" value="Unassembled WGS sequence"/>
</dbReference>
<dbReference type="Gene3D" id="1.20.1070.10">
    <property type="entry name" value="Rhodopsin 7-helix transmembrane proteins"/>
    <property type="match status" value="1"/>
</dbReference>
<dbReference type="PRINTS" id="PR00237">
    <property type="entry name" value="GPCRRHODOPSN"/>
</dbReference>
<evidence type="ECO:0000256" key="2">
    <source>
        <dbReference type="ARBA" id="ARBA00022692"/>
    </source>
</evidence>
<dbReference type="InterPro" id="IPR002962">
    <property type="entry name" value="Peropsin"/>
</dbReference>
<dbReference type="AlphaFoldDB" id="A0ABD3UE08"/>
<dbReference type="PRINTS" id="PR01244">
    <property type="entry name" value="PEROPSIN"/>
</dbReference>
<sequence length="161" mass="17888">ECTIAMSVETSSFAPRLNKSILLGILTTNNTNVLTGTENALVEKFISKLEPWEDTVIASYLLIIGLVSISLNGFVLYIFYRKWYVLTTNDYYVLNLAISDVILPAAGYPLSITSAFQHIWIFGNSGCTVYGFLGFYFGLVSITTLTAMSVVRYIHICHPHA</sequence>
<dbReference type="InterPro" id="IPR050125">
    <property type="entry name" value="GPCR_opsins"/>
</dbReference>
<keyword evidence="9" id="KW-0807">Transducer</keyword>
<keyword evidence="8" id="KW-0325">Glycoprotein</keyword>
<evidence type="ECO:0000259" key="11">
    <source>
        <dbReference type="PROSITE" id="PS50262"/>
    </source>
</evidence>
<evidence type="ECO:0000256" key="6">
    <source>
        <dbReference type="ARBA" id="ARBA00023157"/>
    </source>
</evidence>
<evidence type="ECO:0000256" key="7">
    <source>
        <dbReference type="ARBA" id="ARBA00023170"/>
    </source>
</evidence>
<protein>
    <recommendedName>
        <fullName evidence="11">G-protein coupled receptors family 1 profile domain-containing protein</fullName>
    </recommendedName>
</protein>
<keyword evidence="2 10" id="KW-0812">Transmembrane</keyword>
<comment type="caution">
    <text evidence="12">The sequence shown here is derived from an EMBL/GenBank/DDBJ whole genome shotgun (WGS) entry which is preliminary data.</text>
</comment>
<keyword evidence="6" id="KW-1015">Disulfide bond</keyword>
<evidence type="ECO:0000256" key="3">
    <source>
        <dbReference type="ARBA" id="ARBA00022989"/>
    </source>
</evidence>
<accession>A0ABD3UE08</accession>
<evidence type="ECO:0000256" key="10">
    <source>
        <dbReference type="SAM" id="Phobius"/>
    </source>
</evidence>
<organism evidence="12 13">
    <name type="scientific">Sinanodonta woodiana</name>
    <name type="common">Chinese pond mussel</name>
    <name type="synonym">Anodonta woodiana</name>
    <dbReference type="NCBI Taxonomy" id="1069815"/>
    <lineage>
        <taxon>Eukaryota</taxon>
        <taxon>Metazoa</taxon>
        <taxon>Spiralia</taxon>
        <taxon>Lophotrochozoa</taxon>
        <taxon>Mollusca</taxon>
        <taxon>Bivalvia</taxon>
        <taxon>Autobranchia</taxon>
        <taxon>Heteroconchia</taxon>
        <taxon>Palaeoheterodonta</taxon>
        <taxon>Unionida</taxon>
        <taxon>Unionoidea</taxon>
        <taxon>Unionidae</taxon>
        <taxon>Unioninae</taxon>
        <taxon>Sinanodonta</taxon>
    </lineage>
</organism>
<feature type="transmembrane region" description="Helical" evidence="10">
    <location>
        <begin position="57"/>
        <end position="80"/>
    </location>
</feature>
<dbReference type="GO" id="GO:0016020">
    <property type="term" value="C:membrane"/>
    <property type="evidence" value="ECO:0007669"/>
    <property type="project" value="UniProtKB-SubCell"/>
</dbReference>
<keyword evidence="3 10" id="KW-1133">Transmembrane helix</keyword>
<evidence type="ECO:0000256" key="9">
    <source>
        <dbReference type="ARBA" id="ARBA00023224"/>
    </source>
</evidence>
<keyword evidence="13" id="KW-1185">Reference proteome</keyword>
<feature type="non-terminal residue" evidence="12">
    <location>
        <position position="161"/>
    </location>
</feature>
<dbReference type="PROSITE" id="PS50262">
    <property type="entry name" value="G_PROTEIN_RECEP_F1_2"/>
    <property type="match status" value="1"/>
</dbReference>
<evidence type="ECO:0000256" key="8">
    <source>
        <dbReference type="ARBA" id="ARBA00023180"/>
    </source>
</evidence>
<dbReference type="GO" id="GO:0004930">
    <property type="term" value="F:G protein-coupled receptor activity"/>
    <property type="evidence" value="ECO:0007669"/>
    <property type="project" value="UniProtKB-KW"/>
</dbReference>
<evidence type="ECO:0000256" key="1">
    <source>
        <dbReference type="ARBA" id="ARBA00004141"/>
    </source>
</evidence>
<gene>
    <name evidence="12" type="ORF">ACJMK2_018627</name>
</gene>
<feature type="domain" description="G-protein coupled receptors family 1 profile" evidence="11">
    <location>
        <begin position="71"/>
        <end position="161"/>
    </location>
</feature>
<dbReference type="InterPro" id="IPR017452">
    <property type="entry name" value="GPCR_Rhodpsn_7TM"/>
</dbReference>
<feature type="transmembrane region" description="Helical" evidence="10">
    <location>
        <begin position="130"/>
        <end position="154"/>
    </location>
</feature>
<evidence type="ECO:0000256" key="5">
    <source>
        <dbReference type="ARBA" id="ARBA00023136"/>
    </source>
</evidence>
<evidence type="ECO:0000256" key="4">
    <source>
        <dbReference type="ARBA" id="ARBA00023040"/>
    </source>
</evidence>
<keyword evidence="7" id="KW-0675">Receptor</keyword>
<feature type="transmembrane region" description="Helical" evidence="10">
    <location>
        <begin position="92"/>
        <end position="110"/>
    </location>
</feature>
<dbReference type="EMBL" id="JBJQND010000016">
    <property type="protein sequence ID" value="KAL3847731.1"/>
    <property type="molecule type" value="Genomic_DNA"/>
</dbReference>
<evidence type="ECO:0000313" key="12">
    <source>
        <dbReference type="EMBL" id="KAL3847731.1"/>
    </source>
</evidence>
<name>A0ABD3UE08_SINWO</name>
<dbReference type="Pfam" id="PF00001">
    <property type="entry name" value="7tm_1"/>
    <property type="match status" value="1"/>
</dbReference>
<dbReference type="SUPFAM" id="SSF81321">
    <property type="entry name" value="Family A G protein-coupled receptor-like"/>
    <property type="match status" value="1"/>
</dbReference>
<dbReference type="InterPro" id="IPR000276">
    <property type="entry name" value="GPCR_Rhodpsn"/>
</dbReference>